<accession>A0A067LVS6</accession>
<dbReference type="HOGENOM" id="CLU_1288724_0_0_1"/>
<dbReference type="Proteomes" id="UP000027195">
    <property type="component" value="Unassembled WGS sequence"/>
</dbReference>
<sequence>MSADDYPQKNVVFLSGRVQFTPSLVARHDTLHNPPTPMVKDPQTGVPFFSHHPLLCLVLPPPSRPPDPYSRHLIRHHIPVFLICPGTPTAQIQPCTFLNGITHSSGNLIGMSSRFDFTHIAVSGNSPLPSLTPTSSHFVRFLRARHSLAGPRDQTRHDHVLYCNLQSQDDHGDFGIIDAICVHADETRLASEQTATKEQPLPPSPIFASVRYGK</sequence>
<gene>
    <name evidence="1" type="ORF">BOTBODRAFT_608392</name>
</gene>
<evidence type="ECO:0000313" key="2">
    <source>
        <dbReference type="Proteomes" id="UP000027195"/>
    </source>
</evidence>
<protein>
    <submittedName>
        <fullName evidence="1">Uncharacterized protein</fullName>
    </submittedName>
</protein>
<proteinExistence type="predicted"/>
<name>A0A067LVS6_BOTB1</name>
<organism evidence="1 2">
    <name type="scientific">Botryobasidium botryosum (strain FD-172 SS1)</name>
    <dbReference type="NCBI Taxonomy" id="930990"/>
    <lineage>
        <taxon>Eukaryota</taxon>
        <taxon>Fungi</taxon>
        <taxon>Dikarya</taxon>
        <taxon>Basidiomycota</taxon>
        <taxon>Agaricomycotina</taxon>
        <taxon>Agaricomycetes</taxon>
        <taxon>Cantharellales</taxon>
        <taxon>Botryobasidiaceae</taxon>
        <taxon>Botryobasidium</taxon>
    </lineage>
</organism>
<evidence type="ECO:0000313" key="1">
    <source>
        <dbReference type="EMBL" id="KDQ07453.1"/>
    </source>
</evidence>
<keyword evidence="2" id="KW-1185">Reference proteome</keyword>
<dbReference type="InParanoid" id="A0A067LVS6"/>
<reference evidence="2" key="1">
    <citation type="journal article" date="2014" name="Proc. Natl. Acad. Sci. U.S.A.">
        <title>Extensive sampling of basidiomycete genomes demonstrates inadequacy of the white-rot/brown-rot paradigm for wood decay fungi.</title>
        <authorList>
            <person name="Riley R."/>
            <person name="Salamov A.A."/>
            <person name="Brown D.W."/>
            <person name="Nagy L.G."/>
            <person name="Floudas D."/>
            <person name="Held B.W."/>
            <person name="Levasseur A."/>
            <person name="Lombard V."/>
            <person name="Morin E."/>
            <person name="Otillar R."/>
            <person name="Lindquist E.A."/>
            <person name="Sun H."/>
            <person name="LaButti K.M."/>
            <person name="Schmutz J."/>
            <person name="Jabbour D."/>
            <person name="Luo H."/>
            <person name="Baker S.E."/>
            <person name="Pisabarro A.G."/>
            <person name="Walton J.D."/>
            <person name="Blanchette R.A."/>
            <person name="Henrissat B."/>
            <person name="Martin F."/>
            <person name="Cullen D."/>
            <person name="Hibbett D.S."/>
            <person name="Grigoriev I.V."/>
        </authorList>
    </citation>
    <scope>NUCLEOTIDE SEQUENCE [LARGE SCALE GENOMIC DNA]</scope>
    <source>
        <strain evidence="2">FD-172 SS1</strain>
    </source>
</reference>
<dbReference type="EMBL" id="KL198106">
    <property type="protein sequence ID" value="KDQ07453.1"/>
    <property type="molecule type" value="Genomic_DNA"/>
</dbReference>
<dbReference type="AlphaFoldDB" id="A0A067LVS6"/>